<dbReference type="NCBIfam" id="TIGR00096">
    <property type="entry name" value="16S rRNA (cytidine(1402)-2'-O)-methyltransferase"/>
    <property type="match status" value="1"/>
</dbReference>
<gene>
    <name evidence="8" type="ORF">UFOPK2656_01227</name>
    <name evidence="9" type="ORF">UFOPK3099_02677</name>
    <name evidence="10" type="ORF">UFOPK3267_01087</name>
    <name evidence="11" type="ORF">UFOPK3651_01388</name>
    <name evidence="7" type="ORF">UFOPK4189_01301</name>
</gene>
<keyword evidence="4" id="KW-0808">Transferase</keyword>
<sequence>MTGRLVLVSTPIGNLGDLPPRAVETLKACALICCEDTRHSGKLLSYAGVSGVRLAVANEHTEVARTDEVLGLLAGGHDVAIVTDAGTPGISDPGARLVRAAAAAGYVVSAVPGPAALVMALVISGFDTSRFVFEGFVPRSGRERTERLAEVATERRTVILYEAPHRVARTVTDLGTACGSERRVALTRELTKKFEEVWRGTLADAAVHLATTEPRGEYVVVLEGAPPAEEADDDAIVAALHTALGSGADRRAAIATVMAQTGAAKRRVYDLALQIPR</sequence>
<protein>
    <submittedName>
        <fullName evidence="11">Unannotated protein</fullName>
    </submittedName>
</protein>
<accession>A0A6J7IH21</accession>
<evidence type="ECO:0000256" key="2">
    <source>
        <dbReference type="ARBA" id="ARBA00022552"/>
    </source>
</evidence>
<dbReference type="Gene3D" id="3.40.1010.10">
    <property type="entry name" value="Cobalt-precorrin-4 Transmethylase, Domain 1"/>
    <property type="match status" value="1"/>
</dbReference>
<keyword evidence="2" id="KW-0698">rRNA processing</keyword>
<evidence type="ECO:0000313" key="8">
    <source>
        <dbReference type="EMBL" id="CAB4719635.1"/>
    </source>
</evidence>
<evidence type="ECO:0000313" key="10">
    <source>
        <dbReference type="EMBL" id="CAB4850120.1"/>
    </source>
</evidence>
<keyword evidence="1" id="KW-0963">Cytoplasm</keyword>
<dbReference type="PIRSF" id="PIRSF005917">
    <property type="entry name" value="MTase_YraL"/>
    <property type="match status" value="1"/>
</dbReference>
<keyword evidence="5" id="KW-0949">S-adenosyl-L-methionine</keyword>
<evidence type="ECO:0000313" key="7">
    <source>
        <dbReference type="EMBL" id="CAB4363520.1"/>
    </source>
</evidence>
<evidence type="ECO:0000313" key="11">
    <source>
        <dbReference type="EMBL" id="CAB4929592.1"/>
    </source>
</evidence>
<dbReference type="EMBL" id="CAFBIY010000047">
    <property type="protein sequence ID" value="CAB4850120.1"/>
    <property type="molecule type" value="Genomic_DNA"/>
</dbReference>
<evidence type="ECO:0000313" key="9">
    <source>
        <dbReference type="EMBL" id="CAB4835148.1"/>
    </source>
</evidence>
<dbReference type="AlphaFoldDB" id="A0A6J7IH21"/>
<dbReference type="Pfam" id="PF00590">
    <property type="entry name" value="TP_methylase"/>
    <property type="match status" value="1"/>
</dbReference>
<evidence type="ECO:0000256" key="3">
    <source>
        <dbReference type="ARBA" id="ARBA00022603"/>
    </source>
</evidence>
<dbReference type="CDD" id="cd11648">
    <property type="entry name" value="RsmI"/>
    <property type="match status" value="1"/>
</dbReference>
<dbReference type="GO" id="GO:0032259">
    <property type="term" value="P:methylation"/>
    <property type="evidence" value="ECO:0007669"/>
    <property type="project" value="UniProtKB-KW"/>
</dbReference>
<dbReference type="Gene3D" id="3.30.950.10">
    <property type="entry name" value="Methyltransferase, Cobalt-precorrin-4 Transmethylase, Domain 2"/>
    <property type="match status" value="1"/>
</dbReference>
<dbReference type="FunFam" id="3.30.950.10:FF:000002">
    <property type="entry name" value="Ribosomal RNA small subunit methyltransferase I"/>
    <property type="match status" value="1"/>
</dbReference>
<dbReference type="InterPro" id="IPR008189">
    <property type="entry name" value="rRNA_ssu_MeTfrase_I"/>
</dbReference>
<keyword evidence="3" id="KW-0489">Methyltransferase</keyword>
<reference evidence="11" key="1">
    <citation type="submission" date="2020-05" db="EMBL/GenBank/DDBJ databases">
        <authorList>
            <person name="Chiriac C."/>
            <person name="Salcher M."/>
            <person name="Ghai R."/>
            <person name="Kavagutti S V."/>
        </authorList>
    </citation>
    <scope>NUCLEOTIDE SEQUENCE</scope>
</reference>
<dbReference type="InterPro" id="IPR000878">
    <property type="entry name" value="4pyrrol_Mease"/>
</dbReference>
<dbReference type="GO" id="GO:0006364">
    <property type="term" value="P:rRNA processing"/>
    <property type="evidence" value="ECO:0007669"/>
    <property type="project" value="UniProtKB-KW"/>
</dbReference>
<proteinExistence type="inferred from homology"/>
<dbReference type="GO" id="GO:0008168">
    <property type="term" value="F:methyltransferase activity"/>
    <property type="evidence" value="ECO:0007669"/>
    <property type="project" value="UniProtKB-KW"/>
</dbReference>
<dbReference type="SUPFAM" id="SSF53790">
    <property type="entry name" value="Tetrapyrrole methylase"/>
    <property type="match status" value="1"/>
</dbReference>
<dbReference type="PANTHER" id="PTHR46111">
    <property type="entry name" value="RIBOSOMAL RNA SMALL SUBUNIT METHYLTRANSFERASE I"/>
    <property type="match status" value="1"/>
</dbReference>
<name>A0A6J7IH21_9ZZZZ</name>
<dbReference type="InterPro" id="IPR014776">
    <property type="entry name" value="4pyrrole_Mease_sub2"/>
</dbReference>
<dbReference type="InterPro" id="IPR014777">
    <property type="entry name" value="4pyrrole_Mease_sub1"/>
</dbReference>
<dbReference type="EMBL" id="CAESGF010000006">
    <property type="protein sequence ID" value="CAB4363520.1"/>
    <property type="molecule type" value="Genomic_DNA"/>
</dbReference>
<dbReference type="HAMAP" id="MF_01877">
    <property type="entry name" value="16SrRNA_methyltr_I"/>
    <property type="match status" value="1"/>
</dbReference>
<organism evidence="11">
    <name type="scientific">freshwater metagenome</name>
    <dbReference type="NCBI Taxonomy" id="449393"/>
    <lineage>
        <taxon>unclassified sequences</taxon>
        <taxon>metagenomes</taxon>
        <taxon>ecological metagenomes</taxon>
    </lineage>
</organism>
<evidence type="ECO:0000256" key="5">
    <source>
        <dbReference type="ARBA" id="ARBA00022691"/>
    </source>
</evidence>
<feature type="domain" description="Tetrapyrrole methylase" evidence="6">
    <location>
        <begin position="4"/>
        <end position="205"/>
    </location>
</feature>
<evidence type="ECO:0000256" key="1">
    <source>
        <dbReference type="ARBA" id="ARBA00022490"/>
    </source>
</evidence>
<dbReference type="PANTHER" id="PTHR46111:SF1">
    <property type="entry name" value="RIBOSOMAL RNA SMALL SUBUNIT METHYLTRANSFERASE I"/>
    <property type="match status" value="1"/>
</dbReference>
<dbReference type="InterPro" id="IPR035996">
    <property type="entry name" value="4pyrrol_Methylase_sf"/>
</dbReference>
<dbReference type="EMBL" id="CAFAAV010000290">
    <property type="protein sequence ID" value="CAB4835148.1"/>
    <property type="molecule type" value="Genomic_DNA"/>
</dbReference>
<evidence type="ECO:0000256" key="4">
    <source>
        <dbReference type="ARBA" id="ARBA00022679"/>
    </source>
</evidence>
<evidence type="ECO:0000259" key="6">
    <source>
        <dbReference type="Pfam" id="PF00590"/>
    </source>
</evidence>
<dbReference type="EMBL" id="CAEZYF010000006">
    <property type="protein sequence ID" value="CAB4719635.1"/>
    <property type="molecule type" value="Genomic_DNA"/>
</dbReference>
<dbReference type="EMBL" id="CAFBMT010000006">
    <property type="protein sequence ID" value="CAB4929592.1"/>
    <property type="molecule type" value="Genomic_DNA"/>
</dbReference>